<keyword evidence="4 6" id="KW-1133">Transmembrane helix</keyword>
<feature type="transmembrane region" description="Helical" evidence="6">
    <location>
        <begin position="74"/>
        <end position="93"/>
    </location>
</feature>
<dbReference type="InterPro" id="IPR003740">
    <property type="entry name" value="YitT"/>
</dbReference>
<accession>A0A1G8IL59</accession>
<dbReference type="CDD" id="cd16380">
    <property type="entry name" value="YitT_C"/>
    <property type="match status" value="1"/>
</dbReference>
<dbReference type="EMBL" id="FNDZ01000001">
    <property type="protein sequence ID" value="SDI19250.1"/>
    <property type="molecule type" value="Genomic_DNA"/>
</dbReference>
<evidence type="ECO:0000256" key="1">
    <source>
        <dbReference type="ARBA" id="ARBA00004651"/>
    </source>
</evidence>
<feature type="transmembrane region" description="Helical" evidence="6">
    <location>
        <begin position="146"/>
        <end position="167"/>
    </location>
</feature>
<dbReference type="RefSeq" id="WP_031574618.1">
    <property type="nucleotide sequence ID" value="NZ_DAMANS010000016.1"/>
</dbReference>
<dbReference type="PANTHER" id="PTHR33545">
    <property type="entry name" value="UPF0750 MEMBRANE PROTEIN YITT-RELATED"/>
    <property type="match status" value="1"/>
</dbReference>
<sequence>MKKSKEYILITIGALLVAVAIQLFFVPNQIAPGGVSGIGLILNSLFPGVSISTYVIVLNGILFLLAFKLLGGGFGFKTLYASFSLSGIMWVIENVIRPEKVTGDLMLATLLGILLLGTGLGMVFNQDASTGGTDIIAKILNKYTNLSMGVSMTIIDLLVVVLVAAFFGIERGLYAGLATFLNGVVIDRVVGGFNEKKQVFIITRNKEEVKSYVVEVLERGATIFNGEGAFSGEGNYVIYTVLSTKEFVNLKTFLREYYPDAFVTVTSTTEVLGQGFSLPKRKPDKKEAVG</sequence>
<evidence type="ECO:0000256" key="3">
    <source>
        <dbReference type="ARBA" id="ARBA00022692"/>
    </source>
</evidence>
<dbReference type="Pfam" id="PF02588">
    <property type="entry name" value="YitT_membrane"/>
    <property type="match status" value="1"/>
</dbReference>
<evidence type="ECO:0000259" key="7">
    <source>
        <dbReference type="Pfam" id="PF10035"/>
    </source>
</evidence>
<gene>
    <name evidence="8" type="ORF">SAMN05421804_101911</name>
</gene>
<feature type="transmembrane region" description="Helical" evidence="6">
    <location>
        <begin position="7"/>
        <end position="25"/>
    </location>
</feature>
<dbReference type="Proteomes" id="UP000183255">
    <property type="component" value="Unassembled WGS sequence"/>
</dbReference>
<proteinExistence type="predicted"/>
<dbReference type="InterPro" id="IPR015867">
    <property type="entry name" value="N-reg_PII/ATP_PRibTrfase_C"/>
</dbReference>
<dbReference type="PIRSF" id="PIRSF006483">
    <property type="entry name" value="Membrane_protein_YitT"/>
    <property type="match status" value="1"/>
</dbReference>
<evidence type="ECO:0000313" key="9">
    <source>
        <dbReference type="Proteomes" id="UP000183255"/>
    </source>
</evidence>
<dbReference type="AlphaFoldDB" id="A0A1G8IL59"/>
<feature type="transmembrane region" description="Helical" evidence="6">
    <location>
        <begin position="105"/>
        <end position="125"/>
    </location>
</feature>
<name>A0A1G8IL59_9CLOT</name>
<dbReference type="PANTHER" id="PTHR33545:SF9">
    <property type="entry name" value="UPF0750 MEMBRANE PROTEIN YITE"/>
    <property type="match status" value="1"/>
</dbReference>
<dbReference type="InterPro" id="IPR051461">
    <property type="entry name" value="UPF0750_membrane"/>
</dbReference>
<dbReference type="Gene3D" id="3.30.70.120">
    <property type="match status" value="1"/>
</dbReference>
<feature type="transmembrane region" description="Helical" evidence="6">
    <location>
        <begin position="45"/>
        <end position="67"/>
    </location>
</feature>
<dbReference type="Pfam" id="PF10035">
    <property type="entry name" value="DUF2179"/>
    <property type="match status" value="1"/>
</dbReference>
<organism evidence="8 9">
    <name type="scientific">Proteiniclasticum ruminis</name>
    <dbReference type="NCBI Taxonomy" id="398199"/>
    <lineage>
        <taxon>Bacteria</taxon>
        <taxon>Bacillati</taxon>
        <taxon>Bacillota</taxon>
        <taxon>Clostridia</taxon>
        <taxon>Eubacteriales</taxon>
        <taxon>Clostridiaceae</taxon>
        <taxon>Proteiniclasticum</taxon>
    </lineage>
</organism>
<keyword evidence="2" id="KW-1003">Cell membrane</keyword>
<protein>
    <submittedName>
        <fullName evidence="8">Uncharacterized membrane-anchored protein YitT, contains DUF161 and DUF2179 domains</fullName>
    </submittedName>
</protein>
<feature type="domain" description="DUF2179" evidence="7">
    <location>
        <begin position="219"/>
        <end position="273"/>
    </location>
</feature>
<evidence type="ECO:0000256" key="5">
    <source>
        <dbReference type="ARBA" id="ARBA00023136"/>
    </source>
</evidence>
<evidence type="ECO:0000256" key="6">
    <source>
        <dbReference type="SAM" id="Phobius"/>
    </source>
</evidence>
<keyword evidence="5 6" id="KW-0472">Membrane</keyword>
<dbReference type="InterPro" id="IPR019264">
    <property type="entry name" value="DUF2179"/>
</dbReference>
<evidence type="ECO:0000256" key="4">
    <source>
        <dbReference type="ARBA" id="ARBA00022989"/>
    </source>
</evidence>
<evidence type="ECO:0000256" key="2">
    <source>
        <dbReference type="ARBA" id="ARBA00022475"/>
    </source>
</evidence>
<comment type="subcellular location">
    <subcellularLocation>
        <location evidence="1">Cell membrane</location>
        <topology evidence="1">Multi-pass membrane protein</topology>
    </subcellularLocation>
</comment>
<keyword evidence="3 6" id="KW-0812">Transmembrane</keyword>
<reference evidence="8 9" key="1">
    <citation type="submission" date="2016-10" db="EMBL/GenBank/DDBJ databases">
        <authorList>
            <person name="de Groot N.N."/>
        </authorList>
    </citation>
    <scope>NUCLEOTIDE SEQUENCE [LARGE SCALE GENOMIC DNA]</scope>
    <source>
        <strain evidence="8 9">CGMCC 1.5058</strain>
    </source>
</reference>
<evidence type="ECO:0000313" key="8">
    <source>
        <dbReference type="EMBL" id="SDI19250.1"/>
    </source>
</evidence>
<dbReference type="GO" id="GO:0005886">
    <property type="term" value="C:plasma membrane"/>
    <property type="evidence" value="ECO:0007669"/>
    <property type="project" value="UniProtKB-SubCell"/>
</dbReference>